<dbReference type="RefSeq" id="WP_317489834.1">
    <property type="nucleotide sequence ID" value="NZ_CP136051.1"/>
</dbReference>
<gene>
    <name evidence="1" type="ORF">RT717_00745</name>
</gene>
<protein>
    <recommendedName>
        <fullName evidence="3">Lipoprotein</fullName>
    </recommendedName>
</protein>
<dbReference type="PROSITE" id="PS51257">
    <property type="entry name" value="PROKAR_LIPOPROTEIN"/>
    <property type="match status" value="1"/>
</dbReference>
<sequence length="156" mass="17139">MRAILLFVATCILLIACGSEDEELLSVKLKSESEYIKTGISCGLCAGVCLDSLAVTPNKLIYKRTTWGAGDPKTEIIEQAFTQKGWENLIGLVSLQEFAVLELESCARCYDGCDYWLGIKSGGIENSISFVWNEFPPQVDSLTKALNSIKAQFNDN</sequence>
<reference evidence="1 2" key="1">
    <citation type="journal article" date="2023" name="Microbiol. Resour. Announc.">
        <title>Complete Genome Sequence of Imperialibacter roseus strain P4T.</title>
        <authorList>
            <person name="Tizabi D.R."/>
            <person name="Bachvaroff T."/>
            <person name="Hill R.T."/>
        </authorList>
    </citation>
    <scope>NUCLEOTIDE SEQUENCE [LARGE SCALE GENOMIC DNA]</scope>
    <source>
        <strain evidence="1 2">P4T</strain>
    </source>
</reference>
<proteinExistence type="predicted"/>
<dbReference type="EMBL" id="CP136051">
    <property type="protein sequence ID" value="WOK07147.1"/>
    <property type="molecule type" value="Genomic_DNA"/>
</dbReference>
<evidence type="ECO:0008006" key="3">
    <source>
        <dbReference type="Google" id="ProtNLM"/>
    </source>
</evidence>
<accession>A0ABZ0IU59</accession>
<organism evidence="1 2">
    <name type="scientific">Imperialibacter roseus</name>
    <dbReference type="NCBI Taxonomy" id="1324217"/>
    <lineage>
        <taxon>Bacteria</taxon>
        <taxon>Pseudomonadati</taxon>
        <taxon>Bacteroidota</taxon>
        <taxon>Cytophagia</taxon>
        <taxon>Cytophagales</taxon>
        <taxon>Flammeovirgaceae</taxon>
        <taxon>Imperialibacter</taxon>
    </lineage>
</organism>
<evidence type="ECO:0000313" key="2">
    <source>
        <dbReference type="Proteomes" id="UP001302349"/>
    </source>
</evidence>
<dbReference type="Proteomes" id="UP001302349">
    <property type="component" value="Chromosome"/>
</dbReference>
<keyword evidence="2" id="KW-1185">Reference proteome</keyword>
<name>A0ABZ0IU59_9BACT</name>
<evidence type="ECO:0000313" key="1">
    <source>
        <dbReference type="EMBL" id="WOK07147.1"/>
    </source>
</evidence>